<organism evidence="8 9">
    <name type="scientific">Phytophthora rubi</name>
    <dbReference type="NCBI Taxonomy" id="129364"/>
    <lineage>
        <taxon>Eukaryota</taxon>
        <taxon>Sar</taxon>
        <taxon>Stramenopiles</taxon>
        <taxon>Oomycota</taxon>
        <taxon>Peronosporomycetes</taxon>
        <taxon>Peronosporales</taxon>
        <taxon>Peronosporaceae</taxon>
        <taxon>Phytophthora</taxon>
    </lineage>
</organism>
<dbReference type="SUPFAM" id="SSF54373">
    <property type="entry name" value="FAD-linked reductases, C-terminal domain"/>
    <property type="match status" value="1"/>
</dbReference>
<dbReference type="PANTHER" id="PTHR11530">
    <property type="entry name" value="D-AMINO ACID OXIDASE"/>
    <property type="match status" value="1"/>
</dbReference>
<evidence type="ECO:0000256" key="3">
    <source>
        <dbReference type="ARBA" id="ARBA00022630"/>
    </source>
</evidence>
<dbReference type="GO" id="GO:0005737">
    <property type="term" value="C:cytoplasm"/>
    <property type="evidence" value="ECO:0007669"/>
    <property type="project" value="TreeGrafter"/>
</dbReference>
<evidence type="ECO:0000313" key="9">
    <source>
        <dbReference type="Proteomes" id="UP000434957"/>
    </source>
</evidence>
<evidence type="ECO:0000256" key="6">
    <source>
        <dbReference type="SAM" id="Phobius"/>
    </source>
</evidence>
<dbReference type="AlphaFoldDB" id="A0A6A4CB70"/>
<feature type="transmembrane region" description="Helical" evidence="6">
    <location>
        <begin position="261"/>
        <end position="280"/>
    </location>
</feature>
<evidence type="ECO:0000256" key="5">
    <source>
        <dbReference type="ARBA" id="ARBA00023002"/>
    </source>
</evidence>
<gene>
    <name evidence="8" type="ORF">PR003_g25944</name>
</gene>
<feature type="transmembrane region" description="Helical" evidence="6">
    <location>
        <begin position="434"/>
        <end position="455"/>
    </location>
</feature>
<evidence type="ECO:0000256" key="1">
    <source>
        <dbReference type="ARBA" id="ARBA00001974"/>
    </source>
</evidence>
<dbReference type="InterPro" id="IPR006181">
    <property type="entry name" value="D-amino_acid_oxidase_CS"/>
</dbReference>
<dbReference type="InterPro" id="IPR023209">
    <property type="entry name" value="DAO"/>
</dbReference>
<dbReference type="GO" id="GO:0071949">
    <property type="term" value="F:FAD binding"/>
    <property type="evidence" value="ECO:0007669"/>
    <property type="project" value="InterPro"/>
</dbReference>
<feature type="transmembrane region" description="Helical" evidence="6">
    <location>
        <begin position="40"/>
        <end position="64"/>
    </location>
</feature>
<keyword evidence="6" id="KW-1133">Transmembrane helix</keyword>
<feature type="transmembrane region" description="Helical" evidence="6">
    <location>
        <begin position="112"/>
        <end position="134"/>
    </location>
</feature>
<keyword evidence="4" id="KW-0274">FAD</keyword>
<keyword evidence="6" id="KW-0472">Membrane</keyword>
<accession>A0A6A4CB70</accession>
<dbReference type="InterPro" id="IPR006076">
    <property type="entry name" value="FAD-dep_OxRdtase"/>
</dbReference>
<dbReference type="Proteomes" id="UP000434957">
    <property type="component" value="Unassembled WGS sequence"/>
</dbReference>
<feature type="transmembrane region" description="Helical" evidence="6">
    <location>
        <begin position="140"/>
        <end position="162"/>
    </location>
</feature>
<reference evidence="8 9" key="1">
    <citation type="submission" date="2018-08" db="EMBL/GenBank/DDBJ databases">
        <title>Genomic investigation of the strawberry pathogen Phytophthora fragariae indicates pathogenicity is determined by transcriptional variation in three key races.</title>
        <authorList>
            <person name="Adams T.M."/>
            <person name="Armitage A.D."/>
            <person name="Sobczyk M.K."/>
            <person name="Bates H.J."/>
            <person name="Dunwell J.M."/>
            <person name="Nellist C.F."/>
            <person name="Harrison R.J."/>
        </authorList>
    </citation>
    <scope>NUCLEOTIDE SEQUENCE [LARGE SCALE GENOMIC DNA]</scope>
    <source>
        <strain evidence="8 9">SCRP333</strain>
    </source>
</reference>
<sequence length="873" mass="98200">MHSWHERLSKRWESTQVELNGSYSSERVSDLAQYSRETSWFHVIAVIFLTPLPCLLVTVVIDALPLADPSEGIFANAAFWVREYYTFLVITFLATEQFRYSVPVLPYPLKRVLVNTAVVAGLTVGLMYGLAVLIGFPLPFSILVVTPPWLSFIAFFLAVEWAKKIRETPGSGTMLINVIKLWMCQVLMVFIYPPYYFIFTTLSPNGQTAFSMLLPVIKLVMRNIFVRTVVHLSDELPEVITFNIEIYNALFISYCMQNSPSFGTTLMMTAALLVQLAISLRDVHHATIRMEHAARQFSEEHQYGDPRHLMPKSSTGARKLSVLQHADILLVGESTREGHKRMSSIRIRTASNLQQDDNVLAESSSQNLIPAEDRAFKFESRGALQSQFPGSRIQPAPEPVKSKLVKPKRASQEMSAISLQYVLEVRRLMYLTEFLVLIYYVGVFTPLIFSIYMAAMYHMPNRLYYAQLATLTKEELYLALKNIMFNCSLKLLALILLCSILQYKLRFSAIRQLAFVLETQWFSVQTKTVFWVFYNVQCSLQHQGGGVIGLTSALALLQSGFKHVRIVADTFEATTSHVAGGLWMPFALPDGVDTARPRKWCEVTYAWLEALRQRQGEALGIHVVPGVDVSAVGAPEVVHPYWAHCAENFRLLSLEEAAEVATGATHGFALDTLIYNPKPFMMWLHEEIRKLGGIFEQRRVQSLQEEDCDLLVHCSGLGAKDLVGDNTVFPIRGQIINVHNPNLNALIMSVGKDGEHAYIIPRPNGDVVLGGTVQEHNWNSDSDEHDVEGVWERCCRLWPEVRNSKVIAKKAGLRPGRTGGVRLEMEPAPTRRGAVLVHNYGHGGSGHTLHWGCAQEVVELAKHHFPVKSVSKL</sequence>
<dbReference type="EMBL" id="QXFT01003233">
    <property type="protein sequence ID" value="KAE9287865.1"/>
    <property type="molecule type" value="Genomic_DNA"/>
</dbReference>
<dbReference type="GO" id="GO:0019478">
    <property type="term" value="P:D-amino acid catabolic process"/>
    <property type="evidence" value="ECO:0007669"/>
    <property type="project" value="TreeGrafter"/>
</dbReference>
<comment type="cofactor">
    <cofactor evidence="1">
        <name>FAD</name>
        <dbReference type="ChEBI" id="CHEBI:57692"/>
    </cofactor>
</comment>
<evidence type="ECO:0000256" key="2">
    <source>
        <dbReference type="ARBA" id="ARBA00006730"/>
    </source>
</evidence>
<evidence type="ECO:0000259" key="7">
    <source>
        <dbReference type="Pfam" id="PF01266"/>
    </source>
</evidence>
<keyword evidence="6" id="KW-0812">Transmembrane</keyword>
<dbReference type="GO" id="GO:0003884">
    <property type="term" value="F:D-amino-acid oxidase activity"/>
    <property type="evidence" value="ECO:0007669"/>
    <property type="project" value="InterPro"/>
</dbReference>
<dbReference type="PROSITE" id="PS00677">
    <property type="entry name" value="DAO"/>
    <property type="match status" value="1"/>
</dbReference>
<dbReference type="Gene3D" id="3.40.50.720">
    <property type="entry name" value="NAD(P)-binding Rossmann-like Domain"/>
    <property type="match status" value="1"/>
</dbReference>
<evidence type="ECO:0000256" key="4">
    <source>
        <dbReference type="ARBA" id="ARBA00022827"/>
    </source>
</evidence>
<dbReference type="SUPFAM" id="SSF51971">
    <property type="entry name" value="Nucleotide-binding domain"/>
    <property type="match status" value="1"/>
</dbReference>
<name>A0A6A4CB70_9STRA</name>
<feature type="domain" description="FAD dependent oxidoreductase" evidence="7">
    <location>
        <begin position="544"/>
        <end position="860"/>
    </location>
</feature>
<comment type="similarity">
    <text evidence="2">Belongs to the DAMOX/DASOX family.</text>
</comment>
<dbReference type="Pfam" id="PF01266">
    <property type="entry name" value="DAO"/>
    <property type="match status" value="1"/>
</dbReference>
<keyword evidence="3" id="KW-0285">Flavoprotein</keyword>
<comment type="caution">
    <text evidence="8">The sequence shown here is derived from an EMBL/GenBank/DDBJ whole genome shotgun (WGS) entry which is preliminary data.</text>
</comment>
<proteinExistence type="inferred from homology"/>
<keyword evidence="9" id="KW-1185">Reference proteome</keyword>
<dbReference type="Gene3D" id="3.30.9.10">
    <property type="entry name" value="D-Amino Acid Oxidase, subunit A, domain 2"/>
    <property type="match status" value="1"/>
</dbReference>
<protein>
    <recommendedName>
        <fullName evidence="7">FAD dependent oxidoreductase domain-containing protein</fullName>
    </recommendedName>
</protein>
<dbReference type="PANTHER" id="PTHR11530:SF11">
    <property type="entry name" value="D-ASPARTATE OXIDASE"/>
    <property type="match status" value="1"/>
</dbReference>
<feature type="transmembrane region" description="Helical" evidence="6">
    <location>
        <begin position="174"/>
        <end position="195"/>
    </location>
</feature>
<evidence type="ECO:0000313" key="8">
    <source>
        <dbReference type="EMBL" id="KAE9287865.1"/>
    </source>
</evidence>
<keyword evidence="5" id="KW-0560">Oxidoreductase</keyword>